<dbReference type="Proteomes" id="UP000475862">
    <property type="component" value="Unassembled WGS sequence"/>
</dbReference>
<keyword evidence="2" id="KW-1185">Reference proteome</keyword>
<dbReference type="AlphaFoldDB" id="A0A6G0TN42"/>
<proteinExistence type="predicted"/>
<name>A0A6G0TN42_APHGL</name>
<organism evidence="1 2">
    <name type="scientific">Aphis glycines</name>
    <name type="common">Soybean aphid</name>
    <dbReference type="NCBI Taxonomy" id="307491"/>
    <lineage>
        <taxon>Eukaryota</taxon>
        <taxon>Metazoa</taxon>
        <taxon>Ecdysozoa</taxon>
        <taxon>Arthropoda</taxon>
        <taxon>Hexapoda</taxon>
        <taxon>Insecta</taxon>
        <taxon>Pterygota</taxon>
        <taxon>Neoptera</taxon>
        <taxon>Paraneoptera</taxon>
        <taxon>Hemiptera</taxon>
        <taxon>Sternorrhyncha</taxon>
        <taxon>Aphidomorpha</taxon>
        <taxon>Aphidoidea</taxon>
        <taxon>Aphididae</taxon>
        <taxon>Aphidini</taxon>
        <taxon>Aphis</taxon>
        <taxon>Aphis</taxon>
    </lineage>
</organism>
<comment type="caution">
    <text evidence="1">The sequence shown here is derived from an EMBL/GenBank/DDBJ whole genome shotgun (WGS) entry which is preliminary data.</text>
</comment>
<protein>
    <submittedName>
        <fullName evidence="1">Uncharacterized protein</fullName>
    </submittedName>
</protein>
<sequence>MSTNLCYNINSNYQKLHQGLIGKLLQPFTQKNEPQHFWLMSVLTDADSNVTQSTELTDQHGINQTRTQRYTARNADGQLFSVQSCFHNDSRCSNICDSVLEYKKKSSMMPCVLELKNKLYKVIQGHYRLREILARYYFYLDDYDGHLSEKLLGYGTFSLTPAPSATDASIIVKLNRPNFDDNKVIIPICLIKVV</sequence>
<evidence type="ECO:0000313" key="1">
    <source>
        <dbReference type="EMBL" id="KAE9535925.1"/>
    </source>
</evidence>
<accession>A0A6G0TN42</accession>
<reference evidence="1 2" key="1">
    <citation type="submission" date="2019-08" db="EMBL/GenBank/DDBJ databases">
        <title>The genome of the soybean aphid Biotype 1, its phylome, world population structure and adaptation to the North American continent.</title>
        <authorList>
            <person name="Giordano R."/>
            <person name="Donthu R.K."/>
            <person name="Hernandez A.G."/>
            <person name="Wright C.L."/>
            <person name="Zimin A.V."/>
        </authorList>
    </citation>
    <scope>NUCLEOTIDE SEQUENCE [LARGE SCALE GENOMIC DNA]</scope>
    <source>
        <tissue evidence="1">Whole aphids</tissue>
    </source>
</reference>
<gene>
    <name evidence="1" type="ORF">AGLY_007826</name>
</gene>
<dbReference type="EMBL" id="VYZN01000025">
    <property type="protein sequence ID" value="KAE9535925.1"/>
    <property type="molecule type" value="Genomic_DNA"/>
</dbReference>
<evidence type="ECO:0000313" key="2">
    <source>
        <dbReference type="Proteomes" id="UP000475862"/>
    </source>
</evidence>